<keyword evidence="2" id="KW-0175">Coiled coil</keyword>
<keyword evidence="1" id="KW-1005">Bacterial flagellum biogenesis</keyword>
<name>A0ABS3N1F1_9BACI</name>
<keyword evidence="4" id="KW-0969">Cilium</keyword>
<dbReference type="Gene3D" id="1.20.58.300">
    <property type="entry name" value="FlgN-like"/>
    <property type="match status" value="1"/>
</dbReference>
<dbReference type="Pfam" id="PF05130">
    <property type="entry name" value="FlgN"/>
    <property type="match status" value="1"/>
</dbReference>
<feature type="region of interest" description="Disordered" evidence="3">
    <location>
        <begin position="137"/>
        <end position="159"/>
    </location>
</feature>
<reference evidence="4 5" key="1">
    <citation type="submission" date="2021-03" db="EMBL/GenBank/DDBJ databases">
        <title>Whole genome sequence of Metabacillus bambusae BG109.</title>
        <authorList>
            <person name="Jeong J.W."/>
        </authorList>
    </citation>
    <scope>NUCLEOTIDE SEQUENCE [LARGE SCALE GENOMIC DNA]</scope>
    <source>
        <strain evidence="4 5">BG109</strain>
    </source>
</reference>
<evidence type="ECO:0000313" key="5">
    <source>
        <dbReference type="Proteomes" id="UP000663981"/>
    </source>
</evidence>
<protein>
    <submittedName>
        <fullName evidence="4">Flagellar protein FlgN</fullName>
    </submittedName>
</protein>
<accession>A0ABS3N1F1</accession>
<comment type="caution">
    <text evidence="4">The sequence shown here is derived from an EMBL/GenBank/DDBJ whole genome shotgun (WGS) entry which is preliminary data.</text>
</comment>
<dbReference type="EMBL" id="JAGDEL010000005">
    <property type="protein sequence ID" value="MBO1511748.1"/>
    <property type="molecule type" value="Genomic_DNA"/>
</dbReference>
<dbReference type="RefSeq" id="WP_207977050.1">
    <property type="nucleotide sequence ID" value="NZ_JAGDEL010000005.1"/>
</dbReference>
<dbReference type="InterPro" id="IPR007809">
    <property type="entry name" value="FlgN-like"/>
</dbReference>
<sequence>MSAEKLIQNLEKLLQLHQNLHKIALQKTESLKSENIEELRELLKKEQMFVQAIRQVEEERITLTVEFLNREEELTLSACIEKAVGTEEEKLIVISKEFTAVMASLKATNQLNKDLTKQALQLTSITLDMIMPQEKDFNYNKPADQTKEKQRRSFFDSKA</sequence>
<dbReference type="InterPro" id="IPR036679">
    <property type="entry name" value="FlgN-like_sf"/>
</dbReference>
<organism evidence="4 5">
    <name type="scientific">Metabacillus bambusae</name>
    <dbReference type="NCBI Taxonomy" id="2795218"/>
    <lineage>
        <taxon>Bacteria</taxon>
        <taxon>Bacillati</taxon>
        <taxon>Bacillota</taxon>
        <taxon>Bacilli</taxon>
        <taxon>Bacillales</taxon>
        <taxon>Bacillaceae</taxon>
        <taxon>Metabacillus</taxon>
    </lineage>
</organism>
<keyword evidence="4" id="KW-0282">Flagellum</keyword>
<gene>
    <name evidence="4" type="ORF">I7822_08710</name>
</gene>
<keyword evidence="4" id="KW-0966">Cell projection</keyword>
<evidence type="ECO:0000256" key="1">
    <source>
        <dbReference type="ARBA" id="ARBA00022795"/>
    </source>
</evidence>
<evidence type="ECO:0000256" key="3">
    <source>
        <dbReference type="SAM" id="MobiDB-lite"/>
    </source>
</evidence>
<dbReference type="Proteomes" id="UP000663981">
    <property type="component" value="Unassembled WGS sequence"/>
</dbReference>
<feature type="coiled-coil region" evidence="2">
    <location>
        <begin position="3"/>
        <end position="59"/>
    </location>
</feature>
<dbReference type="SUPFAM" id="SSF140566">
    <property type="entry name" value="FlgN-like"/>
    <property type="match status" value="1"/>
</dbReference>
<evidence type="ECO:0000313" key="4">
    <source>
        <dbReference type="EMBL" id="MBO1511748.1"/>
    </source>
</evidence>
<proteinExistence type="predicted"/>
<evidence type="ECO:0000256" key="2">
    <source>
        <dbReference type="SAM" id="Coils"/>
    </source>
</evidence>
<keyword evidence="5" id="KW-1185">Reference proteome</keyword>